<dbReference type="OrthoDB" id="2101583at2759"/>
<evidence type="ECO:0000313" key="2">
    <source>
        <dbReference type="EMBL" id="TPX53154.1"/>
    </source>
</evidence>
<evidence type="ECO:0000313" key="4">
    <source>
        <dbReference type="Proteomes" id="UP000320475"/>
    </source>
</evidence>
<comment type="caution">
    <text evidence="1">The sequence shown here is derived from an EMBL/GenBank/DDBJ whole genome shotgun (WGS) entry which is preliminary data.</text>
</comment>
<keyword evidence="3" id="KW-1185">Reference proteome</keyword>
<name>A0A507DBE2_9FUNG</name>
<gene>
    <name evidence="1" type="ORF">SeLEV6574_g01735</name>
    <name evidence="2" type="ORF">SeMB42_g00967</name>
</gene>
<organism evidence="1 4">
    <name type="scientific">Synchytrium endobioticum</name>
    <dbReference type="NCBI Taxonomy" id="286115"/>
    <lineage>
        <taxon>Eukaryota</taxon>
        <taxon>Fungi</taxon>
        <taxon>Fungi incertae sedis</taxon>
        <taxon>Chytridiomycota</taxon>
        <taxon>Chytridiomycota incertae sedis</taxon>
        <taxon>Chytridiomycetes</taxon>
        <taxon>Synchytriales</taxon>
        <taxon>Synchytriaceae</taxon>
        <taxon>Synchytrium</taxon>
    </lineage>
</organism>
<proteinExistence type="predicted"/>
<dbReference type="EMBL" id="QEAN01000021">
    <property type="protein sequence ID" value="TPX53154.1"/>
    <property type="molecule type" value="Genomic_DNA"/>
</dbReference>
<dbReference type="VEuPathDB" id="FungiDB:SeMB42_g00967"/>
<evidence type="ECO:0000313" key="3">
    <source>
        <dbReference type="Proteomes" id="UP000317494"/>
    </source>
</evidence>
<dbReference type="AlphaFoldDB" id="A0A507DBE2"/>
<dbReference type="Proteomes" id="UP000317494">
    <property type="component" value="Unassembled WGS sequence"/>
</dbReference>
<protein>
    <submittedName>
        <fullName evidence="1">Uncharacterized protein</fullName>
    </submittedName>
</protein>
<dbReference type="Proteomes" id="UP000320475">
    <property type="component" value="Unassembled WGS sequence"/>
</dbReference>
<evidence type="ECO:0000313" key="1">
    <source>
        <dbReference type="EMBL" id="TPX48962.1"/>
    </source>
</evidence>
<dbReference type="EMBL" id="QEAM01000042">
    <property type="protein sequence ID" value="TPX48962.1"/>
    <property type="molecule type" value="Genomic_DNA"/>
</dbReference>
<reference evidence="3 4" key="1">
    <citation type="journal article" date="2019" name="Sci. Rep.">
        <title>Comparative genomics of chytrid fungi reveal insights into the obligate biotrophic and pathogenic lifestyle of Synchytrium endobioticum.</title>
        <authorList>
            <person name="van de Vossenberg B.T.L.H."/>
            <person name="Warris S."/>
            <person name="Nguyen H.D.T."/>
            <person name="van Gent-Pelzer M.P.E."/>
            <person name="Joly D.L."/>
            <person name="van de Geest H.C."/>
            <person name="Bonants P.J.M."/>
            <person name="Smith D.S."/>
            <person name="Levesque C.A."/>
            <person name="van der Lee T.A.J."/>
        </authorList>
    </citation>
    <scope>NUCLEOTIDE SEQUENCE [LARGE SCALE GENOMIC DNA]</scope>
    <source>
        <strain evidence="1 4">LEV6574</strain>
        <strain evidence="2 3">MB42</strain>
    </source>
</reference>
<sequence>MFNRLISQALHRQIVETLANNHHFQRFAASTQHKVEALAKRRMELQDQISDKSLDTLSKNSNRMGLFVQAYVSEIQQALRSFLGRR</sequence>
<accession>A0A507DBE2</accession>